<keyword evidence="8" id="KW-1185">Reference proteome</keyword>
<keyword evidence="3" id="KW-0813">Transport</keyword>
<dbReference type="InterPro" id="IPR051313">
    <property type="entry name" value="Bact_iron-sidero_bind"/>
</dbReference>
<comment type="subcellular location">
    <subcellularLocation>
        <location evidence="1">Cell envelope</location>
    </subcellularLocation>
</comment>
<organism evidence="7 8">
    <name type="scientific">Klenkia soli</name>
    <dbReference type="NCBI Taxonomy" id="1052260"/>
    <lineage>
        <taxon>Bacteria</taxon>
        <taxon>Bacillati</taxon>
        <taxon>Actinomycetota</taxon>
        <taxon>Actinomycetes</taxon>
        <taxon>Geodermatophilales</taxon>
        <taxon>Geodermatophilaceae</taxon>
        <taxon>Klenkia</taxon>
    </lineage>
</organism>
<sequence length="324" mass="32141">MIRAVSAVLGLLVLAGCAAPTTEDAAASAAPASGVAPDALPDGFGSTAADGVFPRDVVHFGGTTTIPAAPERVVVISTGQLDDVLSLGVVPVGATQASGAGLVPDYLTAAFPDADLSGLTSVGLRLEPDLEAIAALRPDLVLVNSVGAETVGAALAGIAPTVVTEGTGVNWQQDLLLVAAALGRTADAEQLLGGLLGDAAQVGAQFAGATVSVVRIGSDRTRIWGVGSFVGSLLAAADVARPADQQFTGTSQDLSDEELQRAGGDRLFYGVQAGAEQATALSSPLWTGLPAVADGTAVQVDDEAWFLNAGPAAARVVLDQLAAG</sequence>
<dbReference type="CDD" id="cd01146">
    <property type="entry name" value="FhuD"/>
    <property type="match status" value="1"/>
</dbReference>
<evidence type="ECO:0000313" key="8">
    <source>
        <dbReference type="Proteomes" id="UP000199088"/>
    </source>
</evidence>
<dbReference type="Gene3D" id="3.40.50.1980">
    <property type="entry name" value="Nitrogenase molybdenum iron protein domain"/>
    <property type="match status" value="2"/>
</dbReference>
<evidence type="ECO:0000313" key="7">
    <source>
        <dbReference type="EMBL" id="SDN80719.1"/>
    </source>
</evidence>
<evidence type="ECO:0000256" key="4">
    <source>
        <dbReference type="ARBA" id="ARBA00022729"/>
    </source>
</evidence>
<accession>A0A1H0EEK5</accession>
<protein>
    <submittedName>
        <fullName evidence="7">Iron complex transport system substrate-binding protein</fullName>
    </submittedName>
</protein>
<gene>
    <name evidence="7" type="ORF">SAMN05660199_00725</name>
</gene>
<evidence type="ECO:0000256" key="5">
    <source>
        <dbReference type="SAM" id="SignalP"/>
    </source>
</evidence>
<dbReference type="AlphaFoldDB" id="A0A1H0EEK5"/>
<dbReference type="GO" id="GO:0030288">
    <property type="term" value="C:outer membrane-bounded periplasmic space"/>
    <property type="evidence" value="ECO:0007669"/>
    <property type="project" value="TreeGrafter"/>
</dbReference>
<dbReference type="PANTHER" id="PTHR30532">
    <property type="entry name" value="IRON III DICITRATE-BINDING PERIPLASMIC PROTEIN"/>
    <property type="match status" value="1"/>
</dbReference>
<reference evidence="8" key="1">
    <citation type="submission" date="2016-10" db="EMBL/GenBank/DDBJ databases">
        <authorList>
            <person name="Varghese N."/>
            <person name="Submissions S."/>
        </authorList>
    </citation>
    <scope>NUCLEOTIDE SEQUENCE [LARGE SCALE GENOMIC DNA]</scope>
    <source>
        <strain evidence="8">DSM 45843</strain>
    </source>
</reference>
<dbReference type="GO" id="GO:1901678">
    <property type="term" value="P:iron coordination entity transport"/>
    <property type="evidence" value="ECO:0007669"/>
    <property type="project" value="UniProtKB-ARBA"/>
</dbReference>
<feature type="chain" id="PRO_5038937996" evidence="5">
    <location>
        <begin position="19"/>
        <end position="324"/>
    </location>
</feature>
<keyword evidence="4 5" id="KW-0732">Signal</keyword>
<evidence type="ECO:0000259" key="6">
    <source>
        <dbReference type="PROSITE" id="PS50983"/>
    </source>
</evidence>
<dbReference type="STRING" id="1052260.SAMN05660199_00725"/>
<dbReference type="SUPFAM" id="SSF53807">
    <property type="entry name" value="Helical backbone' metal receptor"/>
    <property type="match status" value="1"/>
</dbReference>
<dbReference type="PANTHER" id="PTHR30532:SF25">
    <property type="entry name" value="IRON(III) DICITRATE-BINDING PERIPLASMIC PROTEIN"/>
    <property type="match status" value="1"/>
</dbReference>
<dbReference type="Pfam" id="PF01497">
    <property type="entry name" value="Peripla_BP_2"/>
    <property type="match status" value="1"/>
</dbReference>
<comment type="similarity">
    <text evidence="2">Belongs to the bacterial solute-binding protein 8 family.</text>
</comment>
<dbReference type="RefSeq" id="WP_207500239.1">
    <property type="nucleotide sequence ID" value="NZ_FNIR01000002.1"/>
</dbReference>
<dbReference type="InterPro" id="IPR002491">
    <property type="entry name" value="ABC_transptr_periplasmic_BD"/>
</dbReference>
<dbReference type="EMBL" id="FNIR01000002">
    <property type="protein sequence ID" value="SDN80719.1"/>
    <property type="molecule type" value="Genomic_DNA"/>
</dbReference>
<evidence type="ECO:0000256" key="2">
    <source>
        <dbReference type="ARBA" id="ARBA00008814"/>
    </source>
</evidence>
<feature type="domain" description="Fe/B12 periplasmic-binding" evidence="6">
    <location>
        <begin position="72"/>
        <end position="324"/>
    </location>
</feature>
<evidence type="ECO:0000256" key="1">
    <source>
        <dbReference type="ARBA" id="ARBA00004196"/>
    </source>
</evidence>
<evidence type="ECO:0000256" key="3">
    <source>
        <dbReference type="ARBA" id="ARBA00022448"/>
    </source>
</evidence>
<dbReference type="PROSITE" id="PS51257">
    <property type="entry name" value="PROKAR_LIPOPROTEIN"/>
    <property type="match status" value="1"/>
</dbReference>
<name>A0A1H0EEK5_9ACTN</name>
<feature type="signal peptide" evidence="5">
    <location>
        <begin position="1"/>
        <end position="18"/>
    </location>
</feature>
<proteinExistence type="inferred from homology"/>
<dbReference type="Proteomes" id="UP000199088">
    <property type="component" value="Unassembled WGS sequence"/>
</dbReference>
<dbReference type="PROSITE" id="PS50983">
    <property type="entry name" value="FE_B12_PBP"/>
    <property type="match status" value="1"/>
</dbReference>